<dbReference type="Proteomes" id="UP000887579">
    <property type="component" value="Unplaced"/>
</dbReference>
<sequence length="376" mass="44273">MSLLTKCDGLNQNSISNYGKAVKIFRNVERNMDFRFIEQSRIEKYTELKDRFYLMAMHHIDFKPIYRNLTRDFGQSNQKVDFQTFYNEIVMAVIFSNYNDSNECWTNVVYVGGENSRVKLQKFLEIVKFGCARAMHLIAVCGNVMYHNNPGSLNAMLNHSDHFAIDISKQITEFINKTVKLAYPEIMKAAIYREVGDNPLEVSALPALSSRIRQALNERDLPEYQYHSFVTTLVEDNVESRYKCKTNHDCFDLSINNVRIFILRYFAQNTVTVDLEENEKFWNQTSKDLNFLFQLADSSYRLDNIAKIFFSPDMLSRWTILVFHVDELQAREGDANKRGGYDSSEYQGAKMEKSMTKYSWNLFWEYNHDYIIYFVY</sequence>
<organism evidence="1 2">
    <name type="scientific">Panagrolaimus sp. ES5</name>
    <dbReference type="NCBI Taxonomy" id="591445"/>
    <lineage>
        <taxon>Eukaryota</taxon>
        <taxon>Metazoa</taxon>
        <taxon>Ecdysozoa</taxon>
        <taxon>Nematoda</taxon>
        <taxon>Chromadorea</taxon>
        <taxon>Rhabditida</taxon>
        <taxon>Tylenchina</taxon>
        <taxon>Panagrolaimomorpha</taxon>
        <taxon>Panagrolaimoidea</taxon>
        <taxon>Panagrolaimidae</taxon>
        <taxon>Panagrolaimus</taxon>
    </lineage>
</organism>
<reference evidence="2" key="1">
    <citation type="submission" date="2022-11" db="UniProtKB">
        <authorList>
            <consortium name="WormBaseParasite"/>
        </authorList>
    </citation>
    <scope>IDENTIFICATION</scope>
</reference>
<accession>A0AC34GT64</accession>
<name>A0AC34GT64_9BILA</name>
<dbReference type="WBParaSite" id="ES5_v2.g7839.t1">
    <property type="protein sequence ID" value="ES5_v2.g7839.t1"/>
    <property type="gene ID" value="ES5_v2.g7839"/>
</dbReference>
<evidence type="ECO:0000313" key="1">
    <source>
        <dbReference type="Proteomes" id="UP000887579"/>
    </source>
</evidence>
<proteinExistence type="predicted"/>
<evidence type="ECO:0000313" key="2">
    <source>
        <dbReference type="WBParaSite" id="ES5_v2.g7839.t1"/>
    </source>
</evidence>
<protein>
    <submittedName>
        <fullName evidence="2">Uncharacterized protein</fullName>
    </submittedName>
</protein>